<accession>A0AAP2DRK1</accession>
<sequence>MLENDLSQRPERHPVANLIIILGLVGLGFVFVGPVVGYFAAMPFYNGSGEELFAAIQDPINHPEVKVPIYIIQGFATLIGLIVVPALFMARSGRAVAEFFRNQKTEWVPILITVFVVVIFMAVNSVFVEWNSNFKFPDFELARKFEAWAREKEDTAAELTEFLTRFKSQGELLIAIIVIAVLPAIGEEIVFRGLIQNELHRATKNVHASVWIAAVLFSAIHLQFFGFVPRVLLGALFGYLYYWSGNLTLAILAHFVNNGVSVMAMYFYQQGAFEYDMESTESAPITVVIICTLMTAALLFYFHRYFQHRKPSIS</sequence>
<dbReference type="AlphaFoldDB" id="A0AAP2DRK1"/>
<dbReference type="PANTHER" id="PTHR43592">
    <property type="entry name" value="CAAX AMINO TERMINAL PROTEASE"/>
    <property type="match status" value="1"/>
</dbReference>
<keyword evidence="3" id="KW-0645">Protease</keyword>
<keyword evidence="1" id="KW-1133">Transmembrane helix</keyword>
<dbReference type="RefSeq" id="WP_254169881.1">
    <property type="nucleotide sequence ID" value="NZ_JAHESF010000060.1"/>
</dbReference>
<name>A0AAP2DRK1_9BACT</name>
<feature type="transmembrane region" description="Helical" evidence="1">
    <location>
        <begin position="67"/>
        <end position="88"/>
    </location>
</feature>
<evidence type="ECO:0000313" key="4">
    <source>
        <dbReference type="Proteomes" id="UP001319200"/>
    </source>
</evidence>
<protein>
    <submittedName>
        <fullName evidence="3">CPBP family intramembrane metalloprotease</fullName>
        <ecNumber evidence="3">3.4.24.-</ecNumber>
    </submittedName>
</protein>
<feature type="transmembrane region" description="Helical" evidence="1">
    <location>
        <begin position="172"/>
        <end position="194"/>
    </location>
</feature>
<dbReference type="Pfam" id="PF02517">
    <property type="entry name" value="Rce1-like"/>
    <property type="match status" value="1"/>
</dbReference>
<feature type="domain" description="CAAX prenyl protease 2/Lysostaphin resistance protein A-like" evidence="2">
    <location>
        <begin position="172"/>
        <end position="259"/>
    </location>
</feature>
<dbReference type="PANTHER" id="PTHR43592:SF15">
    <property type="entry name" value="CAAX AMINO TERMINAL PROTEASE FAMILY PROTEIN"/>
    <property type="match status" value="1"/>
</dbReference>
<dbReference type="InterPro" id="IPR003675">
    <property type="entry name" value="Rce1/LyrA-like_dom"/>
</dbReference>
<comment type="caution">
    <text evidence="3">The sequence shown here is derived from an EMBL/GenBank/DDBJ whole genome shotgun (WGS) entry which is preliminary data.</text>
</comment>
<feature type="transmembrane region" description="Helical" evidence="1">
    <location>
        <begin position="280"/>
        <end position="302"/>
    </location>
</feature>
<gene>
    <name evidence="3" type="ORF">KK083_30165</name>
</gene>
<dbReference type="GO" id="GO:0004175">
    <property type="term" value="F:endopeptidase activity"/>
    <property type="evidence" value="ECO:0007669"/>
    <property type="project" value="UniProtKB-ARBA"/>
</dbReference>
<keyword evidence="1" id="KW-0472">Membrane</keyword>
<feature type="transmembrane region" description="Helical" evidence="1">
    <location>
        <begin position="206"/>
        <end position="227"/>
    </location>
</feature>
<evidence type="ECO:0000259" key="2">
    <source>
        <dbReference type="Pfam" id="PF02517"/>
    </source>
</evidence>
<keyword evidence="4" id="KW-1185">Reference proteome</keyword>
<keyword evidence="3" id="KW-0378">Hydrolase</keyword>
<dbReference type="GO" id="GO:0008237">
    <property type="term" value="F:metallopeptidase activity"/>
    <property type="evidence" value="ECO:0007669"/>
    <property type="project" value="UniProtKB-KW"/>
</dbReference>
<evidence type="ECO:0000256" key="1">
    <source>
        <dbReference type="SAM" id="Phobius"/>
    </source>
</evidence>
<proteinExistence type="predicted"/>
<dbReference type="EMBL" id="JAHESF010000060">
    <property type="protein sequence ID" value="MBT1701195.1"/>
    <property type="molecule type" value="Genomic_DNA"/>
</dbReference>
<keyword evidence="3" id="KW-0482">Metalloprotease</keyword>
<keyword evidence="1" id="KW-0812">Transmembrane</keyword>
<feature type="transmembrane region" description="Helical" evidence="1">
    <location>
        <begin position="247"/>
        <end position="268"/>
    </location>
</feature>
<dbReference type="EC" id="3.4.24.-" evidence="3"/>
<evidence type="ECO:0000313" key="3">
    <source>
        <dbReference type="EMBL" id="MBT1701195.1"/>
    </source>
</evidence>
<dbReference type="Proteomes" id="UP001319200">
    <property type="component" value="Unassembled WGS sequence"/>
</dbReference>
<organism evidence="3 4">
    <name type="scientific">Chryseosolibacter histidini</name>
    <dbReference type="NCBI Taxonomy" id="2782349"/>
    <lineage>
        <taxon>Bacteria</taxon>
        <taxon>Pseudomonadati</taxon>
        <taxon>Bacteroidota</taxon>
        <taxon>Cytophagia</taxon>
        <taxon>Cytophagales</taxon>
        <taxon>Chryseotaleaceae</taxon>
        <taxon>Chryseosolibacter</taxon>
    </lineage>
</organism>
<feature type="transmembrane region" description="Helical" evidence="1">
    <location>
        <begin position="108"/>
        <end position="128"/>
    </location>
</feature>
<reference evidence="3 4" key="1">
    <citation type="submission" date="2021-05" db="EMBL/GenBank/DDBJ databases">
        <title>A Polyphasic approach of four new species of the genus Ohtaekwangia: Ohtaekwangia histidinii sp. nov., Ohtaekwangia cretensis sp. nov., Ohtaekwangia indiensis sp. nov., Ohtaekwangia reichenbachii sp. nov. from diverse environment.</title>
        <authorList>
            <person name="Octaviana S."/>
        </authorList>
    </citation>
    <scope>NUCLEOTIDE SEQUENCE [LARGE SCALE GENOMIC DNA]</scope>
    <source>
        <strain evidence="3 4">PWU4</strain>
    </source>
</reference>
<feature type="transmembrane region" description="Helical" evidence="1">
    <location>
        <begin position="15"/>
        <end position="41"/>
    </location>
</feature>
<dbReference type="GO" id="GO:0080120">
    <property type="term" value="P:CAAX-box protein maturation"/>
    <property type="evidence" value="ECO:0007669"/>
    <property type="project" value="UniProtKB-ARBA"/>
</dbReference>